<keyword evidence="1" id="KW-0540">Nuclease</keyword>
<name>A0ABT5X2K8_9ENTE</name>
<dbReference type="EMBL" id="JAPDSH010000005">
    <property type="protein sequence ID" value="MDF0480162.1"/>
    <property type="molecule type" value="Genomic_DNA"/>
</dbReference>
<dbReference type="Gene3D" id="3.40.600.10">
    <property type="entry name" value="DNA mismatch repair MutH/Restriction endonuclease, type II"/>
    <property type="match status" value="1"/>
</dbReference>
<keyword evidence="3" id="KW-0378">Hydrolase</keyword>
<protein>
    <submittedName>
        <fullName evidence="4">DNA mismatch repair protein MutH</fullName>
    </submittedName>
</protein>
<accession>A0ABT5X2K8</accession>
<reference evidence="4" key="1">
    <citation type="submission" date="2022-10" db="EMBL/GenBank/DDBJ databases">
        <title>Vagococcus sp. isolated from poultry meat.</title>
        <authorList>
            <person name="Johansson P."/>
            <person name="Bjorkroth J."/>
        </authorList>
    </citation>
    <scope>NUCLEOTIDE SEQUENCE</scope>
    <source>
        <strain evidence="4">PNs007</strain>
    </source>
</reference>
<dbReference type="InterPro" id="IPR011335">
    <property type="entry name" value="Restrct_endonuc-II-like"/>
</dbReference>
<dbReference type="Proteomes" id="UP001147148">
    <property type="component" value="Unassembled WGS sequence"/>
</dbReference>
<keyword evidence="5" id="KW-1185">Reference proteome</keyword>
<dbReference type="SUPFAM" id="SSF52980">
    <property type="entry name" value="Restriction endonuclease-like"/>
    <property type="match status" value="1"/>
</dbReference>
<dbReference type="RefSeq" id="WP_275471740.1">
    <property type="nucleotide sequence ID" value="NZ_JAPDSH010000005.1"/>
</dbReference>
<evidence type="ECO:0000313" key="5">
    <source>
        <dbReference type="Proteomes" id="UP001147148"/>
    </source>
</evidence>
<organism evidence="4 5">
    <name type="scientific">Vagococcus proximus</name>
    <dbReference type="NCBI Taxonomy" id="2991417"/>
    <lineage>
        <taxon>Bacteria</taxon>
        <taxon>Bacillati</taxon>
        <taxon>Bacillota</taxon>
        <taxon>Bacilli</taxon>
        <taxon>Lactobacillales</taxon>
        <taxon>Enterococcaceae</taxon>
        <taxon>Vagococcus</taxon>
    </lineage>
</organism>
<proteinExistence type="predicted"/>
<dbReference type="CDD" id="cd22355">
    <property type="entry name" value="Sau3AI_C"/>
    <property type="match status" value="1"/>
</dbReference>
<comment type="caution">
    <text evidence="4">The sequence shown here is derived from an EMBL/GenBank/DDBJ whole genome shotgun (WGS) entry which is preliminary data.</text>
</comment>
<keyword evidence="2" id="KW-0255">Endonuclease</keyword>
<sequence length="235" mass="27464">MENMVLLDEAQKEINGKLSEYKGRKVSELKIELGMPSKDNKASFVRLARKMLGLTNNQFTLCDNRVNAVLKTVRLTGMEEPAEAMSFMPVDFNHWSTVNNWQESSLYQYFNERFLVFFIFQQYPSGKRVKDDEITFLDVRIWKMPEYDLNHGLKEVWQRVHSLINENELEIVKCTQKNGVIVNKNNLPKSTFNYLGHLRPGAKNGEDKTMLPTGQSIVKQRFWFNQDYVKEIIGL</sequence>
<evidence type="ECO:0000313" key="4">
    <source>
        <dbReference type="EMBL" id="MDF0480162.1"/>
    </source>
</evidence>
<gene>
    <name evidence="4" type="ORF">OL233_07630</name>
</gene>
<evidence type="ECO:0000256" key="2">
    <source>
        <dbReference type="ARBA" id="ARBA00022759"/>
    </source>
</evidence>
<dbReference type="InterPro" id="IPR037057">
    <property type="entry name" value="DNA_rep_MutH/T2_RE_sf"/>
</dbReference>
<evidence type="ECO:0000256" key="3">
    <source>
        <dbReference type="ARBA" id="ARBA00022801"/>
    </source>
</evidence>
<evidence type="ECO:0000256" key="1">
    <source>
        <dbReference type="ARBA" id="ARBA00022722"/>
    </source>
</evidence>